<dbReference type="InterPro" id="IPR045864">
    <property type="entry name" value="aa-tRNA-synth_II/BPL/LPL"/>
</dbReference>
<dbReference type="SUPFAM" id="SSF55681">
    <property type="entry name" value="Class II aaRS and biotin synthetases"/>
    <property type="match status" value="1"/>
</dbReference>
<name>X1UST6_9ZZZZ</name>
<keyword evidence="3" id="KW-0067">ATP-binding</keyword>
<evidence type="ECO:0000256" key="3">
    <source>
        <dbReference type="ARBA" id="ARBA00022840"/>
    </source>
</evidence>
<feature type="domain" description="Aminoacyl-transfer RNA synthetases class-II family profile" evidence="5">
    <location>
        <begin position="1"/>
        <end position="270"/>
    </location>
</feature>
<dbReference type="PRINTS" id="PR01043">
    <property type="entry name" value="TRNASYNTHGLY"/>
</dbReference>
<dbReference type="GO" id="GO:0004820">
    <property type="term" value="F:glycine-tRNA ligase activity"/>
    <property type="evidence" value="ECO:0007669"/>
    <property type="project" value="TreeGrafter"/>
</dbReference>
<feature type="non-terminal residue" evidence="6">
    <location>
        <position position="283"/>
    </location>
</feature>
<evidence type="ECO:0000256" key="2">
    <source>
        <dbReference type="ARBA" id="ARBA00022741"/>
    </source>
</evidence>
<sequence>HVESFTDPLVECKSCHKRFHPDEIKDKKCPDCAGGLTEPKLFNLLMEASVGVVEGEKQKVYLRGEITQGVHVNFKQVLDSQRVSIPFGIAQIGKAFRNEITPSKLTFRSREFEQMELQYYIKPDEKEAQKQIEYWKEERIMWYRSLCITRKQLRFREHAPDERAHYAKAAWDVEYNIPDSGWYELEGIHNRGDWDLRRHQEYSGEDMRYFDDDTKERYLPWIIETSGGVDRAALFFLIDAYHEEQVTNSEKRVVLKLHSQLAPYKVAVFPLLANKPELRANSA</sequence>
<dbReference type="PANTHER" id="PTHR10745">
    <property type="entry name" value="GLYCYL-TRNA SYNTHETASE/DNA POLYMERASE SUBUNIT GAMMA-2"/>
    <property type="match status" value="1"/>
</dbReference>
<keyword evidence="4" id="KW-0030">Aminoacyl-tRNA synthetase</keyword>
<proteinExistence type="predicted"/>
<dbReference type="PROSITE" id="PS50862">
    <property type="entry name" value="AA_TRNA_LIGASE_II"/>
    <property type="match status" value="1"/>
</dbReference>
<evidence type="ECO:0000313" key="6">
    <source>
        <dbReference type="EMBL" id="GAI95419.1"/>
    </source>
</evidence>
<dbReference type="Pfam" id="PF00587">
    <property type="entry name" value="tRNA-synt_2b"/>
    <property type="match status" value="1"/>
</dbReference>
<dbReference type="GO" id="GO:0005737">
    <property type="term" value="C:cytoplasm"/>
    <property type="evidence" value="ECO:0007669"/>
    <property type="project" value="TreeGrafter"/>
</dbReference>
<dbReference type="InterPro" id="IPR027031">
    <property type="entry name" value="Gly-tRNA_synthase/POLG2"/>
</dbReference>
<evidence type="ECO:0000256" key="4">
    <source>
        <dbReference type="ARBA" id="ARBA00023146"/>
    </source>
</evidence>
<gene>
    <name evidence="6" type="ORF">S12H4_29179</name>
</gene>
<comment type="caution">
    <text evidence="6">The sequence shown here is derived from an EMBL/GenBank/DDBJ whole genome shotgun (WGS) entry which is preliminary data.</text>
</comment>
<accession>X1UST6</accession>
<dbReference type="Gene3D" id="3.30.930.10">
    <property type="entry name" value="Bira Bifunctional Protein, Domain 2"/>
    <property type="match status" value="1"/>
</dbReference>
<dbReference type="NCBIfam" id="NF003211">
    <property type="entry name" value="PRK04173.1"/>
    <property type="match status" value="1"/>
</dbReference>
<dbReference type="InterPro" id="IPR006195">
    <property type="entry name" value="aa-tRNA-synth_II"/>
</dbReference>
<evidence type="ECO:0000256" key="1">
    <source>
        <dbReference type="ARBA" id="ARBA00022598"/>
    </source>
</evidence>
<dbReference type="GO" id="GO:0006426">
    <property type="term" value="P:glycyl-tRNA aminoacylation"/>
    <property type="evidence" value="ECO:0007669"/>
    <property type="project" value="TreeGrafter"/>
</dbReference>
<dbReference type="AlphaFoldDB" id="X1UST6"/>
<feature type="non-terminal residue" evidence="6">
    <location>
        <position position="1"/>
    </location>
</feature>
<keyword evidence="1" id="KW-0436">Ligase</keyword>
<keyword evidence="2" id="KW-0547">Nucleotide-binding</keyword>
<reference evidence="6" key="1">
    <citation type="journal article" date="2014" name="Front. Microbiol.">
        <title>High frequency of phylogenetically diverse reductive dehalogenase-homologous genes in deep subseafloor sedimentary metagenomes.</title>
        <authorList>
            <person name="Kawai M."/>
            <person name="Futagami T."/>
            <person name="Toyoda A."/>
            <person name="Takaki Y."/>
            <person name="Nishi S."/>
            <person name="Hori S."/>
            <person name="Arai W."/>
            <person name="Tsubouchi T."/>
            <person name="Morono Y."/>
            <person name="Uchiyama I."/>
            <person name="Ito T."/>
            <person name="Fujiyama A."/>
            <person name="Inagaki F."/>
            <person name="Takami H."/>
        </authorList>
    </citation>
    <scope>NUCLEOTIDE SEQUENCE</scope>
    <source>
        <strain evidence="6">Expedition CK06-06</strain>
    </source>
</reference>
<dbReference type="PANTHER" id="PTHR10745:SF8">
    <property type="entry name" value="DNA POLYMERASE SUBUNIT GAMMA-2, MITOCHONDRIAL"/>
    <property type="match status" value="1"/>
</dbReference>
<dbReference type="InterPro" id="IPR002314">
    <property type="entry name" value="aa-tRNA-synt_IIb"/>
</dbReference>
<protein>
    <recommendedName>
        <fullName evidence="5">Aminoacyl-transfer RNA synthetases class-II family profile domain-containing protein</fullName>
    </recommendedName>
</protein>
<evidence type="ECO:0000259" key="5">
    <source>
        <dbReference type="PROSITE" id="PS50862"/>
    </source>
</evidence>
<organism evidence="6">
    <name type="scientific">marine sediment metagenome</name>
    <dbReference type="NCBI Taxonomy" id="412755"/>
    <lineage>
        <taxon>unclassified sequences</taxon>
        <taxon>metagenomes</taxon>
        <taxon>ecological metagenomes</taxon>
    </lineage>
</organism>
<dbReference type="GO" id="GO:0005524">
    <property type="term" value="F:ATP binding"/>
    <property type="evidence" value="ECO:0007669"/>
    <property type="project" value="UniProtKB-KW"/>
</dbReference>
<dbReference type="EMBL" id="BARW01016811">
    <property type="protein sequence ID" value="GAI95419.1"/>
    <property type="molecule type" value="Genomic_DNA"/>
</dbReference>